<dbReference type="InterPro" id="IPR036188">
    <property type="entry name" value="FAD/NAD-bd_sf"/>
</dbReference>
<dbReference type="OrthoDB" id="337830at2"/>
<evidence type="ECO:0000313" key="12">
    <source>
        <dbReference type="Proteomes" id="UP000307217"/>
    </source>
</evidence>
<gene>
    <name evidence="9" type="ORF">CWC19_13635</name>
    <name evidence="10" type="ORF">CWC20_13630</name>
</gene>
<dbReference type="InterPro" id="IPR050281">
    <property type="entry name" value="Flavin_monoamine_oxidase"/>
</dbReference>
<protein>
    <recommendedName>
        <fullName evidence="4">Tryptophan 2-monooxygenase</fullName>
        <ecNumber evidence="3">1.13.12.3</ecNumber>
    </recommendedName>
</protein>
<accession>A0A5S3V8E3</accession>
<dbReference type="AlphaFoldDB" id="A0A5S3V8E3"/>
<evidence type="ECO:0000256" key="6">
    <source>
        <dbReference type="ARBA" id="ARBA00047321"/>
    </source>
</evidence>
<organism evidence="9 12">
    <name type="scientific">Pseudoalteromonas aurantia</name>
    <dbReference type="NCBI Taxonomy" id="43654"/>
    <lineage>
        <taxon>Bacteria</taxon>
        <taxon>Pseudomonadati</taxon>
        <taxon>Pseudomonadota</taxon>
        <taxon>Gammaproteobacteria</taxon>
        <taxon>Alteromonadales</taxon>
        <taxon>Pseudoalteromonadaceae</taxon>
        <taxon>Pseudoalteromonas</taxon>
    </lineage>
</organism>
<comment type="caution">
    <text evidence="9">The sequence shown here is derived from an EMBL/GenBank/DDBJ whole genome shotgun (WGS) entry which is preliminary data.</text>
</comment>
<evidence type="ECO:0000256" key="3">
    <source>
        <dbReference type="ARBA" id="ARBA00012535"/>
    </source>
</evidence>
<evidence type="ECO:0000259" key="8">
    <source>
        <dbReference type="Pfam" id="PF01593"/>
    </source>
</evidence>
<evidence type="ECO:0000256" key="1">
    <source>
        <dbReference type="ARBA" id="ARBA00004814"/>
    </source>
</evidence>
<keyword evidence="7" id="KW-0175">Coiled coil</keyword>
<evidence type="ECO:0000256" key="7">
    <source>
        <dbReference type="SAM" id="Coils"/>
    </source>
</evidence>
<name>A0A5S3V8E3_9GAMM</name>
<reference evidence="12" key="2">
    <citation type="submission" date="2019-06" db="EMBL/GenBank/DDBJ databases">
        <title>Co-occurence of chitin degradation, pigmentation and bioactivity in marine Pseudoalteromonas.</title>
        <authorList>
            <person name="Sonnenschein E.C."/>
            <person name="Bech P.K."/>
        </authorList>
    </citation>
    <scope>NUCLEOTIDE SEQUENCE [LARGE SCALE GENOMIC DNA]</scope>
    <source>
        <strain evidence="12">S3790</strain>
    </source>
</reference>
<dbReference type="GO" id="GO:0009851">
    <property type="term" value="P:auxin biosynthetic process"/>
    <property type="evidence" value="ECO:0007669"/>
    <property type="project" value="UniProtKB-KW"/>
</dbReference>
<dbReference type="Gene3D" id="3.90.660.10">
    <property type="match status" value="2"/>
</dbReference>
<dbReference type="EMBL" id="PNBW01000062">
    <property type="protein sequence ID" value="TMO73351.1"/>
    <property type="molecule type" value="Genomic_DNA"/>
</dbReference>
<evidence type="ECO:0000256" key="5">
    <source>
        <dbReference type="ARBA" id="ARBA00023070"/>
    </source>
</evidence>
<dbReference type="SUPFAM" id="SSF51905">
    <property type="entry name" value="FAD/NAD(P)-binding domain"/>
    <property type="match status" value="1"/>
</dbReference>
<dbReference type="Gene3D" id="3.50.50.60">
    <property type="entry name" value="FAD/NAD(P)-binding domain"/>
    <property type="match status" value="3"/>
</dbReference>
<dbReference type="SUPFAM" id="SSF54373">
    <property type="entry name" value="FAD-linked reductases, C-terminal domain"/>
    <property type="match status" value="1"/>
</dbReference>
<dbReference type="EMBL" id="PNBX01000055">
    <property type="protein sequence ID" value="TMO67578.1"/>
    <property type="molecule type" value="Genomic_DNA"/>
</dbReference>
<comment type="similarity">
    <text evidence="2">Belongs to the tryptophan 2-monooxygenase family.</text>
</comment>
<evidence type="ECO:0000313" key="10">
    <source>
        <dbReference type="EMBL" id="TMO73351.1"/>
    </source>
</evidence>
<feature type="coiled-coil region" evidence="7">
    <location>
        <begin position="202"/>
        <end position="229"/>
    </location>
</feature>
<dbReference type="EC" id="1.13.12.3" evidence="3"/>
<keyword evidence="5" id="KW-0073">Auxin biosynthesis</keyword>
<proteinExistence type="inferred from homology"/>
<dbReference type="PANTHER" id="PTHR10742:SF410">
    <property type="entry name" value="LYSINE-SPECIFIC HISTONE DEMETHYLASE 2"/>
    <property type="match status" value="1"/>
</dbReference>
<dbReference type="GO" id="GO:0050361">
    <property type="term" value="F:tryptophan 2-monooxygenase activity"/>
    <property type="evidence" value="ECO:0007669"/>
    <property type="project" value="UniProtKB-EC"/>
</dbReference>
<comment type="catalytic activity">
    <reaction evidence="6">
        <text>L-tryptophan + O2 = indole-3-acetamide + CO2 + H2O</text>
        <dbReference type="Rhea" id="RHEA:16165"/>
        <dbReference type="ChEBI" id="CHEBI:15377"/>
        <dbReference type="ChEBI" id="CHEBI:15379"/>
        <dbReference type="ChEBI" id="CHEBI:16031"/>
        <dbReference type="ChEBI" id="CHEBI:16526"/>
        <dbReference type="ChEBI" id="CHEBI:57912"/>
        <dbReference type="EC" id="1.13.12.3"/>
    </reaction>
</comment>
<reference evidence="11 12" key="1">
    <citation type="submission" date="2018-01" db="EMBL/GenBank/DDBJ databases">
        <authorList>
            <person name="Paulsen S."/>
            <person name="Gram L.K."/>
        </authorList>
    </citation>
    <scope>NUCLEOTIDE SEQUENCE [LARGE SCALE GENOMIC DNA]</scope>
    <source>
        <strain evidence="9 12">S3790</strain>
        <strain evidence="10 11">S3895</strain>
    </source>
</reference>
<dbReference type="Proteomes" id="UP000307164">
    <property type="component" value="Unassembled WGS sequence"/>
</dbReference>
<evidence type="ECO:0000313" key="11">
    <source>
        <dbReference type="Proteomes" id="UP000307164"/>
    </source>
</evidence>
<feature type="domain" description="Amine oxidase" evidence="8">
    <location>
        <begin position="59"/>
        <end position="376"/>
    </location>
</feature>
<dbReference type="Proteomes" id="UP000307217">
    <property type="component" value="Unassembled WGS sequence"/>
</dbReference>
<dbReference type="InterPro" id="IPR002937">
    <property type="entry name" value="Amino_oxidase"/>
</dbReference>
<dbReference type="Pfam" id="PF01593">
    <property type="entry name" value="Amino_oxidase"/>
    <property type="match status" value="2"/>
</dbReference>
<dbReference type="Gene3D" id="1.20.1440.240">
    <property type="match status" value="1"/>
</dbReference>
<feature type="domain" description="Amine oxidase" evidence="8">
    <location>
        <begin position="473"/>
        <end position="624"/>
    </location>
</feature>
<reference evidence="9" key="3">
    <citation type="submission" date="2019-09" db="EMBL/GenBank/DDBJ databases">
        <title>Co-occurence of chitin degradation, pigmentation and bioactivity in marine Pseudoalteromonas.</title>
        <authorList>
            <person name="Sonnenschein E.C."/>
            <person name="Bech P.K."/>
        </authorList>
    </citation>
    <scope>NUCLEOTIDE SEQUENCE</scope>
    <source>
        <strain evidence="9">S3790</strain>
        <strain evidence="10 11">S3895</strain>
    </source>
</reference>
<keyword evidence="11" id="KW-1185">Reference proteome</keyword>
<dbReference type="RefSeq" id="WP_138592379.1">
    <property type="nucleotide sequence ID" value="NZ_PNBW01000062.1"/>
</dbReference>
<evidence type="ECO:0000256" key="4">
    <source>
        <dbReference type="ARBA" id="ARBA00017871"/>
    </source>
</evidence>
<evidence type="ECO:0000313" key="9">
    <source>
        <dbReference type="EMBL" id="TMO67578.1"/>
    </source>
</evidence>
<comment type="pathway">
    <text evidence="1">Plant hormone metabolism; auxin biosynthesis.</text>
</comment>
<evidence type="ECO:0000256" key="2">
    <source>
        <dbReference type="ARBA" id="ARBA00005833"/>
    </source>
</evidence>
<sequence length="647" mass="71125">MSQYNSRADFLKDNPQASAFAALANATQQQNAVTDDSLKHLKKGQLDGKKVIVIGSGVGGLTTAYEILNQQQSSPEEKRVKVTVLEAQNRTGGRCLSLRTGDTLIEDCDSELFNSSPSQPQIVRFKHPQGDSEPYLNAGPGRIPSSHKRLLSYLKQFSVDIEVYVMNSGSNLVQKQDAFNGLPVVYRRLDHNTRGWLAQMVYDQAELLLKNMNVEGAKLTERVEELQSLMTSFGELDVNGKYHVSSGDEGFENGVTRAGYTELPGVAPGVIAEALSFESLLESKFWKNTKFFQPNDFLWQPTLFQPVGGMDKVQHAFAQQVASLGGDILLNSPVKHINWDEQAKQFVVLVQTMGSAKLTEYRADYCISNLAMPFLSDILSDNLQNTDKETGFEPEFKNALHAVYTAQFSPEKAPGYIARNDGYIPRFLACTAKVGWQAERALWQGSVIDSGHSSHPTGAKNGVPTSEIGVVPIFGGISWTDSDIQQIWYPSTAYQDQKGVLTGAYNFDKVAHDWGKLSVDERLEKARDDARKFSQPFAAGLQDGVAIAWQNMPYIKGGWAYWQAVGDAKYATKQFNAIAQGSVVHNSDGSKTDPCFFVVGDQLSSLPGWQEGAIAAALHAVSRIADPNQPIVHLANLPDTRLMVEGI</sequence>
<dbReference type="PANTHER" id="PTHR10742">
    <property type="entry name" value="FLAVIN MONOAMINE OXIDASE"/>
    <property type="match status" value="1"/>
</dbReference>